<feature type="region of interest" description="Disordered" evidence="4">
    <location>
        <begin position="1320"/>
        <end position="1343"/>
    </location>
</feature>
<evidence type="ECO:0000256" key="3">
    <source>
        <dbReference type="ARBA" id="ARBA00023055"/>
    </source>
</evidence>
<feature type="compositionally biased region" description="Low complexity" evidence="4">
    <location>
        <begin position="982"/>
        <end position="993"/>
    </location>
</feature>
<proteinExistence type="inferred from homology"/>
<sequence length="4084" mass="444008">MLEGLVAWVLNNYLGKYVENLNTDQLSVALLSGKVELENLPLKKDALRHLGLPVEIKAGFIGKVQLHVPVRQIRSVPWLIAIEKLYLVAAPVNLDEWDSNIEALIAHEQKVSVLDALEAQWRAEHEANDGGYYATSYSSWLNFGTGLLANIVENLQLKINDVHFRYEDALTCPGQSFACGFTAESLAAESCDANWQRGFTPLSEPCSFKLLELKNLAIYWDPMPVPSGMLAECTIVELTERMSGTWASAHRWVLRPGGGSARVRRERTEQPLRDRARPRLVCHLTLDAVLLRLTSRQYGEMWGCSRGLERVGRIREARVWRPAAPPRGHARLWWHYAVKAHLPHHRWMDPKPTWESCLERARATRQYVDICASTLADPAATLHPDRKRAKDDYEWANSLAVLRPLREVAMRKVPMRSAGGAEGGAGRSVLVRWFPQWWGWYEGSEPAARLESEILHVIADSLEDPELSRRDALSALFEFTLHAGCLDVCADSDDDEGSSGVGLELQFSAVRVRVESRPLSLHASLGAVCVRDRINPRTLFPILVAPQGTIREGLSAANPTTTAAARWGAPRPPDDDKEPLFQLTYERRPLGFNCDHKLRVKSRSVEVVWCASAARWAASWAGAGAGAGGAIAHVRDHTRATLLNHYERLLRARRTGERRSWQVELDISAPQLMFVEQLRSRDGGVVLVDFGRLRLANAALADAAVEEPPRAQPFDDDEETFMTPCSTPPGSLLSPGSPPDPRGPPSRPLDPVHLHTSLYDRYKIELSDMQILVGRARDNWKYAHTKATSALHLLDRFSISLQAERRVVATSDPQYPTAALCGSLPALVAHLSEHKLAALRAVLAAQADPPPSSHGPQAARAPQSFLEGDPDDGDGDEEKSVSSETERSEFSSQSNATLLVLQFAVDQLSVEVQSRGRSIAEVQVCGVRLAAGLGPGESSLSLSVHSLLLVDALQTYGPDFELLVASHRHVGMDTTSGSIRGSEPTSPTSPASPETREPPAAPSPSDLHRALYSLHDTYTGATSPSGARGFDWDPRASGNARSSEGPAWVAPGVVDSEALIAVELCVVRGEGGSEDLRIANILFNNLDVIANQETIVELIGFAHRVAGATPASAPAPVPPQTRFEPTGDDLEVGVRTEITFDFHRLGVLLLRAAVREGAVVANKIATATLGDARIQATLHGSLVEASGSLGGVQVVSLSEGAGLHSRILCAGRPPAAPPGPLGPRQPDAQPGEEKALLFTVSRNVRPPDRDELPVVEVSLEVRVASVWYTHSGPLLRELQSCLTEFKQYLANLARSIRAAAADMAIGLVHPRTESLYANPKLSQSTEGVSPRRRTTSLGCSLDEPDRDTQRLVLRVSVSLESPVAVLPRFARSPEVFVAHLGRMSLSNEPGSPGDTMYQVRVRDISLVSLDVSERLKRQEAGGSMQRLYDSEGGKPVLHDTALQLAITLSKDDGKPQCAVAGGVVGGLHVTASREQYEQLLDTVRWIAVDAPDRPDEAAADRVRETSTLSEPSVPTLRLDPAVRAAVLAVPPPAAAPSPVASHAPYTVTFELSTFIVELRADLGAGERSLVALTFREFLLRHERLHPHETALQVSLYSITMEDLTKEPDSRHRTLMESHSPPMPPKAVFVSKSCPDFSCHLASAASALPRLRPERPVRTPSLPSGFSVVDKMTKKEHLRQKQDSKCGPTPPCSPVEGVRDAGGGADEAEGEREDDNLVWVSIHTRDPQHPLFDSQFDKVSRVTKVEFNCLKLVLSIDSWVAVLDFFGVNEAERDTSEVDDNGKDVGDDAGDKAAAAEAEGGVSETEIRVRSLSVVVVGARGDACRALVSRVAAQVRAHRAPAERHVRASLGALLVSDLAPRAPLWRDRLRTRAESALTLHYHRLSSEGAGATGYDTSLELEMGPLTYVHTRRFVSELQAFARDFSLLRHVIVQARRKVSSVARDASRFQRMSLKVRCESPVIVVPVSGRSRSALVAELRSLHVDNRFARAGDSDTVSVVLDPARPERELLDVRGIRLEGVSVWCAEGGAGRGGRMRRCGPPLLPAPTRLVLQMETNCDDTHNVADVTIHGTLTTLQVSLDAAQYRLIRGVLAHNLGEACSELAAVPEPAPRPPRGARRTWSLRLELQNVQVELRRPSAPPLACVHFIRSRLLLDTYSDTSQDVDLVSQEILVSDSRYGSEPANRRGNVFSRIVQPQPDHPHTVQAELHARKRPDSSAYTIMVNNMRLMAILDWWEAAHQFIMQPPPPPADPDHLHFEESEFGPELEGTANAVKRATREVPEQMELKLNVTDSQLVLVEDASVWDTNAVILKSTTVITYRDGDSGRGVVCEVSELEVFSCVLGMEDETALAILDPAALHLALHDDAALHVDMGTVNLRLSYHDMRMFAAMLQSLPAQARLALSDKTEAAVSSDEPANSVHMRAGTLVAPRWLRSRSRSPPAAVEPEPQRPLRSLQVTADCVTLCVIDDCLDSDVPLLELSLADLQLEQDLRGVEESFEDPLLVSTPSSPTSTALVEVRRPAAGGGRLRALLTLDYYNRMLSGWEPVVEPWRFEGRWEYTLSSALSLRRLQVEVSSSEILDTNVTSALIDLVRLVRTNWTADYYAPQGSGPADQSPKSSPAGHRRRSPFVPYALRNLTGLRLWFTTLTTASDELREGGEAAPFSGPDDSWVSVRAGDTEPFSFGARRGRARGAPAPGPAGPSTLAPLHRLVVRVDGWSPLDPVCVDRVGVFFRLVTHNKSGGEARLVLEVSLEGSARKLVTVRSALCLRNDLPHPVDVRLQHPGPPAHAHGEWGASGSGRNAQVAAGGWWAAPLSERDGVLWTRPLVRSVRPLSPAPLDWRAASSSPALLHYECRAPHDYVYRFCCVIVRERFPAERGEPLAGHTLRLVPSLRVENLLPVELQYRAGSLAGTLAAGITEPAHRVDVVEGVEVAVKLEGFGWSSPLSVGGGADGSFSARLKLRDTKGRRLYLNARVTVKKTDGVKVSISAAYWLVNRTGLPLVFRAEGGGTEAAGQFGEHEVARMVAPLPFAFADGDGPTLSARLGTAVVANPEWCSPFGLGPGVTVKRLEGRGAGGEERAFTVGVNVRAARGRHRRTDVVTFTPRYQIHNNTSRTLQFAQKCSATTLTDPGAAATHVLAVAGCCLPWHWARWDRSPLLCARVLAAATHEPLTAWSGGFKIDSPRSLHVACRESGGSYQIMRAEVVRQGAALLVAVSDAECAPPPLRIDNYSPVAIMYHQVGCAEESVVRSGGRARWALPEPEGERGVALRAPGGPRLTLPLDALHSTHALLYQNFIYVSFAATAPVDAALPARDAPELVLEVPVGSTRVHLAPKRHGDRSQLWRRGPNGQLIHEGSSPPQPTDARLSDETTVSPHVMVLDIEGAAPRPGLNSALVLRRADGRRASTQAWRLLPDGRMACAHRNLCVQPVGGLMALAPGSRVVLGLSGGREGAAVSGEQRVRWRTLRPGSGRLSVTLAADGPTRLVRIVDTVATVTLRTPRIELDVRERSSSILKLDRRQEPPPPMESLAEEEREERSEAGSAWEWGVSVRLEGVGVSLVSRAELLYAHFATVRADFGRDRVAFRVALSVHDMQWDNQLPGTPSPVLLYCLPDRNESGAAPLPALHAAVELQRAAPARYNALYFTHLLVALRPIAVRLEERLMLLLWEWQVSDGTEEEAADEAEWVTPEHAPLHATRYYFALIKLLPSQIRLSMFTANKLEGGAASLKRRLGLTLIRFEDAAVELEPFLRAHAFDTAPALAAQVSQHFKDELKWQAAKILGSVDFLGNPLGFVADVSEGVSGLLLEGNVAALLQNLTHGISNSAAKVSETLGDGLERVVCDEAHEETRRRIRSGAAGSRVAAGLRGLGLGILGGMTSLVKHTYEGATAEGLPGFIAGVGKGIVGTVTKPVIGVLDLAAETAAAVRDSSRRGLRGGRGAGGERVRPPRVPAAALLPRYDAEEARAAATLYALNGQDHSERFLAHRIVRDTPHDIRALLSDSYLRIFTCKGSAPQIVMETHLGNLVSCSAVTAEGGHFVELGVRGAAAEGLRRPRVQCDSRAVALWLARHAAHARQLHHDRTHTLAPLDL</sequence>
<feature type="region of interest" description="Disordered" evidence="4">
    <location>
        <begin position="3330"/>
        <end position="3364"/>
    </location>
</feature>
<gene>
    <name evidence="8" type="ORF">PMACD_LOCUS6351</name>
</gene>
<dbReference type="Pfam" id="PF25033">
    <property type="entry name" value="VPS13_M"/>
    <property type="match status" value="1"/>
</dbReference>
<feature type="region of interest" description="Disordered" evidence="4">
    <location>
        <begin position="705"/>
        <end position="751"/>
    </location>
</feature>
<feature type="compositionally biased region" description="Basic and acidic residues" evidence="4">
    <location>
        <begin position="878"/>
        <end position="889"/>
    </location>
</feature>
<dbReference type="Proteomes" id="UP000663880">
    <property type="component" value="Unassembled WGS sequence"/>
</dbReference>
<comment type="caution">
    <text evidence="8">The sequence shown here is derived from an EMBL/GenBank/DDBJ whole genome shotgun (WGS) entry which is preliminary data.</text>
</comment>
<feature type="region of interest" description="Disordered" evidence="4">
    <location>
        <begin position="2602"/>
        <end position="2623"/>
    </location>
</feature>
<comment type="similarity">
    <text evidence="1">Belongs to the VPS13 family.</text>
</comment>
<dbReference type="InterPro" id="IPR026847">
    <property type="entry name" value="VPS13"/>
</dbReference>
<dbReference type="CDD" id="cd23453">
    <property type="entry name" value="beta-trefoil_Ricin_VPS13D"/>
    <property type="match status" value="1"/>
</dbReference>
<feature type="compositionally biased region" description="Acidic residues" evidence="4">
    <location>
        <begin position="868"/>
        <end position="877"/>
    </location>
</feature>
<evidence type="ECO:0000256" key="1">
    <source>
        <dbReference type="ARBA" id="ARBA00006545"/>
    </source>
</evidence>
<dbReference type="InterPro" id="IPR056747">
    <property type="entry name" value="VPS13-like_M"/>
</dbReference>
<feature type="region of interest" description="Disordered" evidence="4">
    <location>
        <begin position="1676"/>
        <end position="1711"/>
    </location>
</feature>
<dbReference type="OrthoDB" id="272810at2759"/>
<name>A0A821RP64_9NEOP</name>
<keyword evidence="9" id="KW-1185">Reference proteome</keyword>
<feature type="domain" description="Chorein N-terminal" evidence="5">
    <location>
        <begin position="1"/>
        <end position="850"/>
    </location>
</feature>
<dbReference type="Pfam" id="PF25036">
    <property type="entry name" value="VPS13_VAB"/>
    <property type="match status" value="1"/>
</dbReference>
<keyword evidence="3" id="KW-0445">Lipid transport</keyword>
<dbReference type="GO" id="GO:0007005">
    <property type="term" value="P:mitochondrion organization"/>
    <property type="evidence" value="ECO:0007669"/>
    <property type="project" value="TreeGrafter"/>
</dbReference>
<protein>
    <recommendedName>
        <fullName evidence="10">Vacuolar protein sorting-associated protein 13D</fullName>
    </recommendedName>
</protein>
<dbReference type="InterPro" id="IPR026854">
    <property type="entry name" value="VPS13_N"/>
</dbReference>
<evidence type="ECO:0000259" key="5">
    <source>
        <dbReference type="Pfam" id="PF12624"/>
    </source>
</evidence>
<dbReference type="GO" id="GO:0045053">
    <property type="term" value="P:protein retention in Golgi apparatus"/>
    <property type="evidence" value="ECO:0007669"/>
    <property type="project" value="TreeGrafter"/>
</dbReference>
<keyword evidence="2" id="KW-0813">Transport</keyword>
<feature type="domain" description="VPS13-like middle region" evidence="6">
    <location>
        <begin position="2144"/>
        <end position="2486"/>
    </location>
</feature>
<dbReference type="PANTHER" id="PTHR16166:SF141">
    <property type="entry name" value="INTERMEMBRANE LIPID TRANSFER PROTEIN VPS13D"/>
    <property type="match status" value="1"/>
</dbReference>
<dbReference type="EMBL" id="CAJOBZ010000014">
    <property type="protein sequence ID" value="CAF4843055.1"/>
    <property type="molecule type" value="Genomic_DNA"/>
</dbReference>
<dbReference type="InterPro" id="IPR009543">
    <property type="entry name" value="VPS13_VAB"/>
</dbReference>
<reference evidence="8" key="1">
    <citation type="submission" date="2021-02" db="EMBL/GenBank/DDBJ databases">
        <authorList>
            <person name="Steward A R."/>
        </authorList>
    </citation>
    <scope>NUCLEOTIDE SEQUENCE</scope>
</reference>
<evidence type="ECO:0000259" key="7">
    <source>
        <dbReference type="Pfam" id="PF25036"/>
    </source>
</evidence>
<feature type="region of interest" description="Disordered" evidence="4">
    <location>
        <begin position="1773"/>
        <end position="1799"/>
    </location>
</feature>
<dbReference type="GO" id="GO:0006623">
    <property type="term" value="P:protein targeting to vacuole"/>
    <property type="evidence" value="ECO:0007669"/>
    <property type="project" value="TreeGrafter"/>
</dbReference>
<evidence type="ECO:0000259" key="6">
    <source>
        <dbReference type="Pfam" id="PF25033"/>
    </source>
</evidence>
<feature type="region of interest" description="Disordered" evidence="4">
    <location>
        <begin position="2679"/>
        <end position="2698"/>
    </location>
</feature>
<dbReference type="PANTHER" id="PTHR16166">
    <property type="entry name" value="VACUOLAR PROTEIN SORTING-ASSOCIATED PROTEIN VPS13"/>
    <property type="match status" value="1"/>
</dbReference>
<feature type="region of interest" description="Disordered" evidence="4">
    <location>
        <begin position="847"/>
        <end position="890"/>
    </location>
</feature>
<organism evidence="8 9">
    <name type="scientific">Pieris macdunnoughi</name>
    <dbReference type="NCBI Taxonomy" id="345717"/>
    <lineage>
        <taxon>Eukaryota</taxon>
        <taxon>Metazoa</taxon>
        <taxon>Ecdysozoa</taxon>
        <taxon>Arthropoda</taxon>
        <taxon>Hexapoda</taxon>
        <taxon>Insecta</taxon>
        <taxon>Pterygota</taxon>
        <taxon>Neoptera</taxon>
        <taxon>Endopterygota</taxon>
        <taxon>Lepidoptera</taxon>
        <taxon>Glossata</taxon>
        <taxon>Ditrysia</taxon>
        <taxon>Papilionoidea</taxon>
        <taxon>Pieridae</taxon>
        <taxon>Pierinae</taxon>
        <taxon>Pieris</taxon>
    </lineage>
</organism>
<feature type="region of interest" description="Disordered" evidence="4">
    <location>
        <begin position="3510"/>
        <end position="3532"/>
    </location>
</feature>
<feature type="compositionally biased region" description="Basic and acidic residues" evidence="4">
    <location>
        <begin position="1773"/>
        <end position="1790"/>
    </location>
</feature>
<accession>A0A821RP64</accession>
<evidence type="ECO:0000313" key="8">
    <source>
        <dbReference type="EMBL" id="CAF4843055.1"/>
    </source>
</evidence>
<feature type="region of interest" description="Disordered" evidence="4">
    <location>
        <begin position="973"/>
        <end position="1007"/>
    </location>
</feature>
<feature type="compositionally biased region" description="Pro residues" evidence="4">
    <location>
        <begin position="736"/>
        <end position="748"/>
    </location>
</feature>
<evidence type="ECO:0008006" key="10">
    <source>
        <dbReference type="Google" id="ProtNLM"/>
    </source>
</evidence>
<feature type="domain" description="Vacuolar protein sorting-associated protein 13 VPS13 adaptor binding" evidence="7">
    <location>
        <begin position="2709"/>
        <end position="3236"/>
    </location>
</feature>
<feature type="region of interest" description="Disordered" evidence="4">
    <location>
        <begin position="1022"/>
        <end position="1048"/>
    </location>
</feature>
<dbReference type="Pfam" id="PF12624">
    <property type="entry name" value="VPS13_N"/>
    <property type="match status" value="1"/>
</dbReference>
<evidence type="ECO:0000256" key="4">
    <source>
        <dbReference type="SAM" id="MobiDB-lite"/>
    </source>
</evidence>
<dbReference type="GO" id="GO:0006869">
    <property type="term" value="P:lipid transport"/>
    <property type="evidence" value="ECO:0007669"/>
    <property type="project" value="UniProtKB-KW"/>
</dbReference>
<evidence type="ECO:0000256" key="2">
    <source>
        <dbReference type="ARBA" id="ARBA00022448"/>
    </source>
</evidence>
<evidence type="ECO:0000313" key="9">
    <source>
        <dbReference type="Proteomes" id="UP000663880"/>
    </source>
</evidence>